<dbReference type="EMBL" id="AMEQ01000003">
    <property type="protein sequence ID" value="EKY03230.1"/>
    <property type="molecule type" value="Genomic_DNA"/>
</dbReference>
<accession>L1NIX9</accession>
<dbReference type="CDD" id="cd04276">
    <property type="entry name" value="ZnMc_MMP_like_2"/>
    <property type="match status" value="1"/>
</dbReference>
<feature type="domain" description="EcxA zinc-binding" evidence="2">
    <location>
        <begin position="471"/>
        <end position="770"/>
    </location>
</feature>
<evidence type="ECO:0000313" key="5">
    <source>
        <dbReference type="Proteomes" id="UP000010408"/>
    </source>
</evidence>
<dbReference type="InterPro" id="IPR034032">
    <property type="entry name" value="Zn_MMP-like_bac"/>
</dbReference>
<dbReference type="SUPFAM" id="SSF55486">
    <property type="entry name" value="Metalloproteases ('zincins'), catalytic domain"/>
    <property type="match status" value="1"/>
</dbReference>
<dbReference type="PANTHER" id="PTHR38478:SF1">
    <property type="entry name" value="ZINC DEPENDENT METALLOPROTEASE DOMAIN LIPOPROTEIN"/>
    <property type="match status" value="1"/>
</dbReference>
<comment type="caution">
    <text evidence="4">The sequence shown here is derived from an EMBL/GenBank/DDBJ whole genome shotgun (WGS) entry which is preliminary data.</text>
</comment>
<sequence length="907" mass="103005">MQERRRYHPNDKITNTINDRFMHKSSIRTLVAALLLLGGYTLSASAQIDTLKTKPKEVEKKQELKKEEKKKEEKPEKEEKKKKEETPYIKFFKDKKVESARGKFVSLHKIDGEVFLELPTKYLGQELMMGATITSTTDPDYLAVGSKNSAPFVFRLEKQDSVIVMKAPNTLVYRRDASRQLQQALELNYRDPVVMSFTPKVYTADSSAVVLSLNSLVTESNPFFEIIPKEQGPFKLSSSRNGNLTFIRGLKAFDTNASIKVEMNFSVTASLMGVLTVAKDMPLTAEVTYTILPVKPSQATPRLADARVGYETSRKVSFPDYLDQSEPVYLAHRWCLIPKDKKAYAKGVLVEPEKKITFYLDNTFPATWAKAVREGVLRWNKAFEAAGFRNVIEVRDFPRDKNFDPDNLEYSTIRYIPNSQETVSGASWFDPRTGEIFNASLLIYNNVENLIHKQRFITTATIDPAVRSARLPEDRFLESLSALVTQEVGKTLGLLNNYAASTAYSTANLRSAKFTSEHGLAPSIMDGEFYNYVAQPSDKGVRLINNVLGEYDRYAIEWGYRYFPEEEGDPAREAKRLVEFVNKKVANPIYRYAPRQTYSVDPTVRTEDLGDDHLMSSTLGMKNLAIIRSQLGQWIQNDPDSRKKKAMYLTVVQQYYLYLKNAMSLVGGVVTREARLSTGLPRYQVVPKAKQREAFQWILAEAKRFQSYADRSLERKLPMDVSYFDQLLEFINNDILNLRARIIIASQVDKNSYSLGEYFDDLYKAIFASTIAGTAPNHMERFMQRNFIDKAVVGATNARQATPNMPYGFTSGPMTMDMLRLSASAPTDFSMLLSRGRLSYGGGDPSANIYPMANVPALDTSDQYFYAALVKIRPILEQRASSTTDRELRAHYQTLAFKVKKLLDDKK</sequence>
<dbReference type="Proteomes" id="UP000010408">
    <property type="component" value="Unassembled WGS sequence"/>
</dbReference>
<dbReference type="STRING" id="1127696.HMPREF9134_00122"/>
<evidence type="ECO:0000259" key="2">
    <source>
        <dbReference type="Pfam" id="PF16313"/>
    </source>
</evidence>
<feature type="domain" description="DUF5117" evidence="3">
    <location>
        <begin position="151"/>
        <end position="339"/>
    </location>
</feature>
<reference evidence="4 5" key="1">
    <citation type="submission" date="2012-05" db="EMBL/GenBank/DDBJ databases">
        <authorList>
            <person name="Weinstock G."/>
            <person name="Sodergren E."/>
            <person name="Lobos E.A."/>
            <person name="Fulton L."/>
            <person name="Fulton R."/>
            <person name="Courtney L."/>
            <person name="Fronick C."/>
            <person name="O'Laughlin M."/>
            <person name="Godfrey J."/>
            <person name="Wilson R.M."/>
            <person name="Miner T."/>
            <person name="Farmer C."/>
            <person name="Delehaunty K."/>
            <person name="Cordes M."/>
            <person name="Minx P."/>
            <person name="Tomlinson C."/>
            <person name="Chen J."/>
            <person name="Wollam A."/>
            <person name="Pepin K.H."/>
            <person name="Bhonagiri V."/>
            <person name="Zhang X."/>
            <person name="Suruliraj S."/>
            <person name="Warren W."/>
            <person name="Mitreva M."/>
            <person name="Mardis E.R."/>
            <person name="Wilson R.K."/>
        </authorList>
    </citation>
    <scope>NUCLEOTIDE SEQUENCE [LARGE SCALE GENOMIC DNA]</scope>
    <source>
        <strain evidence="4 5">F0037</strain>
    </source>
</reference>
<dbReference type="InterPro" id="IPR033413">
    <property type="entry name" value="DUF5117"/>
</dbReference>
<dbReference type="Pfam" id="PF16313">
    <property type="entry name" value="DUF4953"/>
    <property type="match status" value="1"/>
</dbReference>
<dbReference type="eggNOG" id="COG5549">
    <property type="taxonomic scope" value="Bacteria"/>
</dbReference>
<dbReference type="AlphaFoldDB" id="L1NIX9"/>
<proteinExistence type="predicted"/>
<evidence type="ECO:0000259" key="3">
    <source>
        <dbReference type="Pfam" id="PF17148"/>
    </source>
</evidence>
<dbReference type="Pfam" id="PF17148">
    <property type="entry name" value="DUF5117"/>
    <property type="match status" value="1"/>
</dbReference>
<dbReference type="PANTHER" id="PTHR38478">
    <property type="entry name" value="PEPTIDASE M1A AND M12B"/>
    <property type="match status" value="1"/>
</dbReference>
<organism evidence="4 5">
    <name type="scientific">Porphyromonas catoniae F0037</name>
    <dbReference type="NCBI Taxonomy" id="1127696"/>
    <lineage>
        <taxon>Bacteria</taxon>
        <taxon>Pseudomonadati</taxon>
        <taxon>Bacteroidota</taxon>
        <taxon>Bacteroidia</taxon>
        <taxon>Bacteroidales</taxon>
        <taxon>Porphyromonadaceae</taxon>
        <taxon>Porphyromonas</taxon>
    </lineage>
</organism>
<name>L1NIX9_9PORP</name>
<dbReference type="PATRIC" id="fig|1127696.3.peg.103"/>
<evidence type="ECO:0000313" key="4">
    <source>
        <dbReference type="EMBL" id="EKY03230.1"/>
    </source>
</evidence>
<evidence type="ECO:0008006" key="6">
    <source>
        <dbReference type="Google" id="ProtNLM"/>
    </source>
</evidence>
<dbReference type="InterPro" id="IPR032534">
    <property type="entry name" value="EcxA_zinc-bd"/>
</dbReference>
<feature type="region of interest" description="Disordered" evidence="1">
    <location>
        <begin position="55"/>
        <end position="84"/>
    </location>
</feature>
<protein>
    <recommendedName>
        <fullName evidence="6">DUF5117 domain-containing protein</fullName>
    </recommendedName>
</protein>
<evidence type="ECO:0000256" key="1">
    <source>
        <dbReference type="SAM" id="MobiDB-lite"/>
    </source>
</evidence>
<gene>
    <name evidence="4" type="ORF">HMPREF9134_00122</name>
</gene>
<dbReference type="HOGENOM" id="CLU_008630_1_0_10"/>